<accession>C4F8H4</accession>
<dbReference type="eggNOG" id="ENOG50309MT">
    <property type="taxonomic scope" value="Bacteria"/>
</dbReference>
<dbReference type="AlphaFoldDB" id="C4F8H4"/>
<proteinExistence type="predicted"/>
<dbReference type="EMBL" id="ABXH02000005">
    <property type="protein sequence ID" value="EEP44846.1"/>
    <property type="molecule type" value="Genomic_DNA"/>
</dbReference>
<protein>
    <recommendedName>
        <fullName evidence="3">Phage protein Gp19/Gp15/Gp42</fullName>
    </recommendedName>
</protein>
<organism evidence="1 2">
    <name type="scientific">Collinsella intestinalis DSM 13280</name>
    <dbReference type="NCBI Taxonomy" id="521003"/>
    <lineage>
        <taxon>Bacteria</taxon>
        <taxon>Bacillati</taxon>
        <taxon>Actinomycetota</taxon>
        <taxon>Coriobacteriia</taxon>
        <taxon>Coriobacteriales</taxon>
        <taxon>Coriobacteriaceae</taxon>
        <taxon>Collinsella</taxon>
    </lineage>
</organism>
<dbReference type="Proteomes" id="UP000003295">
    <property type="component" value="Unassembled WGS sequence"/>
</dbReference>
<evidence type="ECO:0008006" key="3">
    <source>
        <dbReference type="Google" id="ProtNLM"/>
    </source>
</evidence>
<evidence type="ECO:0000313" key="1">
    <source>
        <dbReference type="EMBL" id="EEP44846.1"/>
    </source>
</evidence>
<reference evidence="1 2" key="1">
    <citation type="submission" date="2009-04" db="EMBL/GenBank/DDBJ databases">
        <authorList>
            <person name="Weinstock G."/>
            <person name="Sodergren E."/>
            <person name="Clifton S."/>
            <person name="Fulton L."/>
            <person name="Fulton B."/>
            <person name="Courtney L."/>
            <person name="Fronick C."/>
            <person name="Harrison M."/>
            <person name="Strong C."/>
            <person name="Farmer C."/>
            <person name="Delahaunty K."/>
            <person name="Markovic C."/>
            <person name="Hall O."/>
            <person name="Minx P."/>
            <person name="Tomlinson C."/>
            <person name="Mitreva M."/>
            <person name="Nelson J."/>
            <person name="Hou S."/>
            <person name="Wollam A."/>
            <person name="Pepin K.H."/>
            <person name="Johnson M."/>
            <person name="Bhonagiri V."/>
            <person name="Nash W.E."/>
            <person name="Warren W."/>
            <person name="Chinwalla A."/>
            <person name="Mardis E.R."/>
            <person name="Wilson R.K."/>
        </authorList>
    </citation>
    <scope>NUCLEOTIDE SEQUENCE [LARGE SCALE GENOMIC DNA]</scope>
    <source>
        <strain evidence="1 2">DSM 13280</strain>
    </source>
</reference>
<name>C4F8H4_9ACTN</name>
<dbReference type="HOGENOM" id="CLU_146523_0_0_11"/>
<dbReference type="RefSeq" id="WP_006722589.1">
    <property type="nucleotide sequence ID" value="NZ_GG692710.1"/>
</dbReference>
<gene>
    <name evidence="1" type="ORF">COLINT_02345</name>
</gene>
<dbReference type="STRING" id="521003.COLINT_02345"/>
<evidence type="ECO:0000313" key="2">
    <source>
        <dbReference type="Proteomes" id="UP000003295"/>
    </source>
</evidence>
<sequence>MEIFATAEDYTARYGAAADEARLNALLSDASAMLLSEYEAAYGVPYEKGQSDAFDRAAPAVACMLVNRVLNTPANMAGATQLSQGAGSITASVTYGSALGEMYVGKTARRLLGLDGSVRRVLRPIERGEL</sequence>
<comment type="caution">
    <text evidence="1">The sequence shown here is derived from an EMBL/GenBank/DDBJ whole genome shotgun (WGS) entry which is preliminary data.</text>
</comment>